<dbReference type="InterPro" id="IPR031042">
    <property type="entry name" value="Glyco_TIGR04440"/>
</dbReference>
<organism evidence="2">
    <name type="scientific">marine metagenome</name>
    <dbReference type="NCBI Taxonomy" id="408172"/>
    <lineage>
        <taxon>unclassified sequences</taxon>
        <taxon>metagenomes</taxon>
        <taxon>ecological metagenomes</taxon>
    </lineage>
</organism>
<sequence>VKKVAILIPTKNRIDFVIRTIKYYVSINSPHPIFIGDASSKSSEELVINAAENKIDVYYYHWEKLNDRKTMIKLAEKAKATSISNYCAFHGDDDFFVSESLSKCAEFLDDNPTYATSQGRAFSFELNE</sequence>
<feature type="non-terminal residue" evidence="2">
    <location>
        <position position="1"/>
    </location>
</feature>
<dbReference type="NCBIfam" id="TIGR04440">
    <property type="entry name" value="glyco_TIGR04440"/>
    <property type="match status" value="1"/>
</dbReference>
<name>A0A382RFM8_9ZZZZ</name>
<accession>A0A382RFM8</accession>
<evidence type="ECO:0000313" key="2">
    <source>
        <dbReference type="EMBL" id="SVC95985.1"/>
    </source>
</evidence>
<feature type="domain" description="Glycosyltransferase 2-like" evidence="1">
    <location>
        <begin position="6"/>
        <end position="121"/>
    </location>
</feature>
<dbReference type="EMBL" id="UINC01121087">
    <property type="protein sequence ID" value="SVC95985.1"/>
    <property type="molecule type" value="Genomic_DNA"/>
</dbReference>
<feature type="non-terminal residue" evidence="2">
    <location>
        <position position="128"/>
    </location>
</feature>
<dbReference type="Pfam" id="PF00535">
    <property type="entry name" value="Glycos_transf_2"/>
    <property type="match status" value="1"/>
</dbReference>
<dbReference type="AlphaFoldDB" id="A0A382RFM8"/>
<dbReference type="SUPFAM" id="SSF53448">
    <property type="entry name" value="Nucleotide-diphospho-sugar transferases"/>
    <property type="match status" value="1"/>
</dbReference>
<dbReference type="InterPro" id="IPR001173">
    <property type="entry name" value="Glyco_trans_2-like"/>
</dbReference>
<dbReference type="Gene3D" id="3.90.550.10">
    <property type="entry name" value="Spore Coat Polysaccharide Biosynthesis Protein SpsA, Chain A"/>
    <property type="match status" value="1"/>
</dbReference>
<evidence type="ECO:0000259" key="1">
    <source>
        <dbReference type="Pfam" id="PF00535"/>
    </source>
</evidence>
<proteinExistence type="predicted"/>
<reference evidence="2" key="1">
    <citation type="submission" date="2018-05" db="EMBL/GenBank/DDBJ databases">
        <authorList>
            <person name="Lanie J.A."/>
            <person name="Ng W.-L."/>
            <person name="Kazmierczak K.M."/>
            <person name="Andrzejewski T.M."/>
            <person name="Davidsen T.M."/>
            <person name="Wayne K.J."/>
            <person name="Tettelin H."/>
            <person name="Glass J.I."/>
            <person name="Rusch D."/>
            <person name="Podicherti R."/>
            <person name="Tsui H.-C.T."/>
            <person name="Winkler M.E."/>
        </authorList>
    </citation>
    <scope>NUCLEOTIDE SEQUENCE</scope>
</reference>
<gene>
    <name evidence="2" type="ORF">METZ01_LOCUS348839</name>
</gene>
<protein>
    <recommendedName>
        <fullName evidence="1">Glycosyltransferase 2-like domain-containing protein</fullName>
    </recommendedName>
</protein>
<dbReference type="InterPro" id="IPR029044">
    <property type="entry name" value="Nucleotide-diphossugar_trans"/>
</dbReference>